<organism evidence="2 3">
    <name type="scientific">Kaistia dalseonensis</name>
    <dbReference type="NCBI Taxonomy" id="410840"/>
    <lineage>
        <taxon>Bacteria</taxon>
        <taxon>Pseudomonadati</taxon>
        <taxon>Pseudomonadota</taxon>
        <taxon>Alphaproteobacteria</taxon>
        <taxon>Hyphomicrobiales</taxon>
        <taxon>Kaistiaceae</taxon>
        <taxon>Kaistia</taxon>
    </lineage>
</organism>
<evidence type="ECO:0000313" key="3">
    <source>
        <dbReference type="Proteomes" id="UP001241603"/>
    </source>
</evidence>
<reference evidence="2 3" key="1">
    <citation type="submission" date="2023-07" db="EMBL/GenBank/DDBJ databases">
        <title>Genomic Encyclopedia of Type Strains, Phase IV (KMG-IV): sequencing the most valuable type-strain genomes for metagenomic binning, comparative biology and taxonomic classification.</title>
        <authorList>
            <person name="Goeker M."/>
        </authorList>
    </citation>
    <scope>NUCLEOTIDE SEQUENCE [LARGE SCALE GENOMIC DNA]</scope>
    <source>
        <strain evidence="2 3">B6-8</strain>
    </source>
</reference>
<protein>
    <submittedName>
        <fullName evidence="2">NBD/HSP70 family sugar kinase</fullName>
    </submittedName>
</protein>
<dbReference type="InterPro" id="IPR000600">
    <property type="entry name" value="ROK"/>
</dbReference>
<dbReference type="PANTHER" id="PTHR18964">
    <property type="entry name" value="ROK (REPRESSOR, ORF, KINASE) FAMILY"/>
    <property type="match status" value="1"/>
</dbReference>
<dbReference type="Pfam" id="PF00480">
    <property type="entry name" value="ROK"/>
    <property type="match status" value="1"/>
</dbReference>
<name>A0ABU0HBW1_9HYPH</name>
<comment type="similarity">
    <text evidence="1">Belongs to the ROK (NagC/XylR) family.</text>
</comment>
<dbReference type="Proteomes" id="UP001241603">
    <property type="component" value="Unassembled WGS sequence"/>
</dbReference>
<sequence length="384" mass="40504">MALRGTNQEVGRSFNRRTVLETIRLFGPISRAEIAEKVGLTVQTVTTITHELLGQQLLSAAVEPPRGRGQPPTTLTINPAGGFTVGLSLSPAGIEIALVDLVGAIVERRKLAISLRDPAATIEAGRRLVEALCAGRRRETILGMGIAIPGPQDVEPMSFVGSTTLEGWRGIPIADRFAAATGLPTFLDIDLTAAALGDLLYGIGRGFSTFYYLYFGAGLGGRFVQGRSVLGGHRGNAGEVGHMTIVVGGDPCPCGNRGCLERYVSLDALERRLRAEGIETAPDEIILGGSPIFDAWLAEVAPLMQAAIVSIENLFDPETIIIGGHAPRRLIERLVEAAEPLPHSIAERPDRSAPRITLSDDGVDAVLRGAAALAVSGTMSPAGR</sequence>
<dbReference type="Gene3D" id="1.10.10.10">
    <property type="entry name" value="Winged helix-like DNA-binding domain superfamily/Winged helix DNA-binding domain"/>
    <property type="match status" value="1"/>
</dbReference>
<dbReference type="RefSeq" id="WP_266349873.1">
    <property type="nucleotide sequence ID" value="NZ_JAPKNG010000004.1"/>
</dbReference>
<accession>A0ABU0HBW1</accession>
<keyword evidence="2" id="KW-0808">Transferase</keyword>
<dbReference type="InterPro" id="IPR036388">
    <property type="entry name" value="WH-like_DNA-bd_sf"/>
</dbReference>
<gene>
    <name evidence="2" type="ORF">QO014_003399</name>
</gene>
<evidence type="ECO:0000313" key="2">
    <source>
        <dbReference type="EMBL" id="MDQ0439004.1"/>
    </source>
</evidence>
<keyword evidence="3" id="KW-1185">Reference proteome</keyword>
<dbReference type="SUPFAM" id="SSF53067">
    <property type="entry name" value="Actin-like ATPase domain"/>
    <property type="match status" value="1"/>
</dbReference>
<proteinExistence type="inferred from homology"/>
<keyword evidence="2" id="KW-0418">Kinase</keyword>
<dbReference type="InterPro" id="IPR036390">
    <property type="entry name" value="WH_DNA-bd_sf"/>
</dbReference>
<dbReference type="GO" id="GO:0016301">
    <property type="term" value="F:kinase activity"/>
    <property type="evidence" value="ECO:0007669"/>
    <property type="project" value="UniProtKB-KW"/>
</dbReference>
<dbReference type="SUPFAM" id="SSF46785">
    <property type="entry name" value="Winged helix' DNA-binding domain"/>
    <property type="match status" value="1"/>
</dbReference>
<dbReference type="Gene3D" id="3.30.420.40">
    <property type="match status" value="2"/>
</dbReference>
<evidence type="ECO:0000256" key="1">
    <source>
        <dbReference type="ARBA" id="ARBA00006479"/>
    </source>
</evidence>
<dbReference type="EMBL" id="JAUSVO010000004">
    <property type="protein sequence ID" value="MDQ0439004.1"/>
    <property type="molecule type" value="Genomic_DNA"/>
</dbReference>
<comment type="caution">
    <text evidence="2">The sequence shown here is derived from an EMBL/GenBank/DDBJ whole genome shotgun (WGS) entry which is preliminary data.</text>
</comment>
<dbReference type="PANTHER" id="PTHR18964:SF149">
    <property type="entry name" value="BIFUNCTIONAL UDP-N-ACETYLGLUCOSAMINE 2-EPIMERASE_N-ACETYLMANNOSAMINE KINASE"/>
    <property type="match status" value="1"/>
</dbReference>
<dbReference type="InterPro" id="IPR043129">
    <property type="entry name" value="ATPase_NBD"/>
</dbReference>